<dbReference type="Proteomes" id="UP000790377">
    <property type="component" value="Unassembled WGS sequence"/>
</dbReference>
<keyword evidence="2" id="KW-1185">Reference proteome</keyword>
<evidence type="ECO:0000313" key="1">
    <source>
        <dbReference type="EMBL" id="KAH7903401.1"/>
    </source>
</evidence>
<reference evidence="1" key="1">
    <citation type="journal article" date="2021" name="New Phytol.">
        <title>Evolutionary innovations through gain and loss of genes in the ectomycorrhizal Boletales.</title>
        <authorList>
            <person name="Wu G."/>
            <person name="Miyauchi S."/>
            <person name="Morin E."/>
            <person name="Kuo A."/>
            <person name="Drula E."/>
            <person name="Varga T."/>
            <person name="Kohler A."/>
            <person name="Feng B."/>
            <person name="Cao Y."/>
            <person name="Lipzen A."/>
            <person name="Daum C."/>
            <person name="Hundley H."/>
            <person name="Pangilinan J."/>
            <person name="Johnson J."/>
            <person name="Barry K."/>
            <person name="LaButti K."/>
            <person name="Ng V."/>
            <person name="Ahrendt S."/>
            <person name="Min B."/>
            <person name="Choi I.G."/>
            <person name="Park H."/>
            <person name="Plett J.M."/>
            <person name="Magnuson J."/>
            <person name="Spatafora J.W."/>
            <person name="Nagy L.G."/>
            <person name="Henrissat B."/>
            <person name="Grigoriev I.V."/>
            <person name="Yang Z.L."/>
            <person name="Xu J."/>
            <person name="Martin F.M."/>
        </authorList>
    </citation>
    <scope>NUCLEOTIDE SEQUENCE</scope>
    <source>
        <strain evidence="1">ATCC 28755</strain>
    </source>
</reference>
<gene>
    <name evidence="1" type="ORF">BJ138DRAFT_1020695</name>
</gene>
<proteinExistence type="predicted"/>
<comment type="caution">
    <text evidence="1">The sequence shown here is derived from an EMBL/GenBank/DDBJ whole genome shotgun (WGS) entry which is preliminary data.</text>
</comment>
<feature type="non-terminal residue" evidence="1">
    <location>
        <position position="1"/>
    </location>
</feature>
<organism evidence="1 2">
    <name type="scientific">Hygrophoropsis aurantiaca</name>
    <dbReference type="NCBI Taxonomy" id="72124"/>
    <lineage>
        <taxon>Eukaryota</taxon>
        <taxon>Fungi</taxon>
        <taxon>Dikarya</taxon>
        <taxon>Basidiomycota</taxon>
        <taxon>Agaricomycotina</taxon>
        <taxon>Agaricomycetes</taxon>
        <taxon>Agaricomycetidae</taxon>
        <taxon>Boletales</taxon>
        <taxon>Coniophorineae</taxon>
        <taxon>Hygrophoropsidaceae</taxon>
        <taxon>Hygrophoropsis</taxon>
    </lineage>
</organism>
<evidence type="ECO:0000313" key="2">
    <source>
        <dbReference type="Proteomes" id="UP000790377"/>
    </source>
</evidence>
<dbReference type="EMBL" id="MU268998">
    <property type="protein sequence ID" value="KAH7903401.1"/>
    <property type="molecule type" value="Genomic_DNA"/>
</dbReference>
<accession>A0ACB7ZQP3</accession>
<sequence>SLPLPPGPKPLPLLGNLLDINPAKPWFTYTDWATKYGDIVYSSLLGQDYIVINSVKVAKALLEQRSSIYSDRLSSPLYELFGIDFSTAALGYNNVWKLHRKLFHLTLRAETSTKYQELYTRTAQKLVLSLIDEYKGTADEMKRHLINFSGAIIMAVTYGYEVTTDHDPILGRVRQLMTILELELPAERAVLMTVFPLLSRLPPWVPGLGFKRKAAESRQLLHDVKNMPFTYVKKQMAAGTASNSMVSDFFLSQEDVIDPHLEDTMKDTAATMFLGGTDTTSSALYMFILAMILYPDVQQRAQAEIDTLLGSNTIPEFEHRESLPFVEAVVRETLRWHPAREINHISWLPHVSTADDTYNGYYIPKGAVMVYNVWNMSHNTSNFDDPARFNPDRHFRSDGKLSPDDAVPNSPSFGFGRRLCPGRFFADTSIWAAIVTMLATLHFSKAIDVDGHEVEVKPEFTTGLMIHPVPFRCSITSRCSAREKEIRTALKPL</sequence>
<protein>
    <submittedName>
        <fullName evidence="1">Cytochrome P450</fullName>
    </submittedName>
</protein>
<name>A0ACB7ZQP3_9AGAM</name>